<dbReference type="Pfam" id="PF02754">
    <property type="entry name" value="CCG"/>
    <property type="match status" value="2"/>
</dbReference>
<evidence type="ECO:0000256" key="3">
    <source>
        <dbReference type="ARBA" id="ARBA00023002"/>
    </source>
</evidence>
<reference evidence="7 8" key="1">
    <citation type="submission" date="2015-09" db="EMBL/GenBank/DDBJ databases">
        <authorList>
            <consortium name="Pathogen Informatics"/>
        </authorList>
    </citation>
    <scope>NUCLEOTIDE SEQUENCE [LARGE SCALE GENOMIC DNA]</scope>
    <source>
        <strain evidence="7 8">2789STDY5608837</strain>
    </source>
</reference>
<dbReference type="Pfam" id="PF14691">
    <property type="entry name" value="Fer4_20"/>
    <property type="match status" value="1"/>
</dbReference>
<dbReference type="PANTHER" id="PTHR43255">
    <property type="entry name" value="IRON-SULFUR-BINDING OXIDOREDUCTASE FADF-RELATED-RELATED"/>
    <property type="match status" value="1"/>
</dbReference>
<dbReference type="SUPFAM" id="SSF46548">
    <property type="entry name" value="alpha-helical ferredoxin"/>
    <property type="match status" value="2"/>
</dbReference>
<evidence type="ECO:0000313" key="8">
    <source>
        <dbReference type="Proteomes" id="UP000095409"/>
    </source>
</evidence>
<dbReference type="EMBL" id="CYZD01000001">
    <property type="protein sequence ID" value="CUN49278.1"/>
    <property type="molecule type" value="Genomic_DNA"/>
</dbReference>
<dbReference type="Pfam" id="PF13534">
    <property type="entry name" value="Fer4_17"/>
    <property type="match status" value="1"/>
</dbReference>
<gene>
    <name evidence="7" type="ORF">ERS852394_00370</name>
</gene>
<dbReference type="GO" id="GO:0016491">
    <property type="term" value="F:oxidoreductase activity"/>
    <property type="evidence" value="ECO:0007669"/>
    <property type="project" value="UniProtKB-KW"/>
</dbReference>
<organism evidence="7 8">
    <name type="scientific">Blautia obeum</name>
    <dbReference type="NCBI Taxonomy" id="40520"/>
    <lineage>
        <taxon>Bacteria</taxon>
        <taxon>Bacillati</taxon>
        <taxon>Bacillota</taxon>
        <taxon>Clostridia</taxon>
        <taxon>Lachnospirales</taxon>
        <taxon>Lachnospiraceae</taxon>
        <taxon>Blautia</taxon>
    </lineage>
</organism>
<accession>A0A173XFW9</accession>
<dbReference type="Proteomes" id="UP000095409">
    <property type="component" value="Unassembled WGS sequence"/>
</dbReference>
<dbReference type="RefSeq" id="WP_055065520.1">
    <property type="nucleotide sequence ID" value="NZ_CYZD01000001.1"/>
</dbReference>
<dbReference type="GO" id="GO:0005886">
    <property type="term" value="C:plasma membrane"/>
    <property type="evidence" value="ECO:0007669"/>
    <property type="project" value="TreeGrafter"/>
</dbReference>
<dbReference type="InterPro" id="IPR028261">
    <property type="entry name" value="DPD_II"/>
</dbReference>
<dbReference type="PROSITE" id="PS51379">
    <property type="entry name" value="4FE4S_FER_2"/>
    <property type="match status" value="1"/>
</dbReference>
<evidence type="ECO:0000256" key="1">
    <source>
        <dbReference type="ARBA" id="ARBA00022485"/>
    </source>
</evidence>
<evidence type="ECO:0000256" key="4">
    <source>
        <dbReference type="ARBA" id="ARBA00023004"/>
    </source>
</evidence>
<dbReference type="InterPro" id="IPR004017">
    <property type="entry name" value="Cys_rich_dom"/>
</dbReference>
<keyword evidence="2" id="KW-0479">Metal-binding</keyword>
<keyword evidence="4" id="KW-0408">Iron</keyword>
<dbReference type="NCBIfam" id="NF045663">
    <property type="entry name" value="diclust_near_Sec"/>
    <property type="match status" value="1"/>
</dbReference>
<dbReference type="InterPro" id="IPR009051">
    <property type="entry name" value="Helical_ferredxn"/>
</dbReference>
<dbReference type="InterPro" id="IPR051460">
    <property type="entry name" value="HdrC_iron-sulfur_subunit"/>
</dbReference>
<dbReference type="AlphaFoldDB" id="A0A173XFW9"/>
<dbReference type="PANTHER" id="PTHR43255:SF1">
    <property type="entry name" value="IRON-SULFUR-BINDING OXIDOREDUCTASE FADF-RELATED"/>
    <property type="match status" value="1"/>
</dbReference>
<evidence type="ECO:0000313" key="7">
    <source>
        <dbReference type="EMBL" id="CUN49278.1"/>
    </source>
</evidence>
<dbReference type="GO" id="GO:0046872">
    <property type="term" value="F:metal ion binding"/>
    <property type="evidence" value="ECO:0007669"/>
    <property type="project" value="UniProtKB-KW"/>
</dbReference>
<dbReference type="InterPro" id="IPR017896">
    <property type="entry name" value="4Fe4S_Fe-S-bd"/>
</dbReference>
<evidence type="ECO:0000256" key="2">
    <source>
        <dbReference type="ARBA" id="ARBA00022723"/>
    </source>
</evidence>
<protein>
    <submittedName>
        <fullName evidence="7">Putative glutamate synthase (NADPH) small subunit</fullName>
    </submittedName>
</protein>
<evidence type="ECO:0000256" key="5">
    <source>
        <dbReference type="ARBA" id="ARBA00023014"/>
    </source>
</evidence>
<evidence type="ECO:0000259" key="6">
    <source>
        <dbReference type="PROSITE" id="PS51379"/>
    </source>
</evidence>
<sequence length="764" mass="85890">MTYIQERGSTHVYHVNRMSKEEMHHMISLCVHDQPAYCVAACPFKVDTKEMLFYASKGNFKKALAIYEKITPFPMILCDGCTAPCEDKCKLCELGDGISIREVERAIVRYGESSKRSSVFRMRKKKKAAIFGSGLFVLFLAGELERKMYPATVYCQEEDYEEYIAAAAAHLSEADRKNEAKRLKSMDLSFEFGCSPDLAFIREKMEQADVICASEEIAQMLAPEEAADTEIMLREQAGIVSGPTQSVMDAAFAAKRAALTVDLLAQNLSPHGNRGSEGAVTTKLYTNTEGIKGSERIPCGADGYSKEEAVEEAERCIQCHCDECMKSCVYLSEYKKHPGLLAREIYNNTQIIMGDHQMNKPMNSCSLCGQCTVTCPNGFDMSQVCKSARENMVSTDKMPLAPHEFALMDMLFSNSEAFLCRPQPGYETCRYVFFPGCQAGAIAPDVVTEAYEDLCRRTEGGVALMLGCCGAISEWAGRYEMTEKVNEQLKQELAKLGDPMIIAGCPSCMKQLKESLGVRVTGIWEILKEIGLPAQAKGLEIPVAIHDACGARGDAQTQDIIRELLADMGCTVVNTEYSRDLSPCCGYGGLTSCANKEMADKMTEKCLERSDAPYITYCMACRDRFVREGRESRHILELLYGTNAVNMPDISEKRYNRLVLKEKLLKNIWNEELMMEKKDYTVAYTEDAISMMDERMILKSDVERVLSDYRENQEAIFDEETKELVTRSRLGNVTFWVRFVETEEGYLVRRAYSHRMNIMKRVGQ</sequence>
<dbReference type="GO" id="GO:0051539">
    <property type="term" value="F:4 iron, 4 sulfur cluster binding"/>
    <property type="evidence" value="ECO:0007669"/>
    <property type="project" value="UniProtKB-KW"/>
</dbReference>
<proteinExistence type="predicted"/>
<dbReference type="PROSITE" id="PS00198">
    <property type="entry name" value="4FE4S_FER_1"/>
    <property type="match status" value="1"/>
</dbReference>
<keyword evidence="1" id="KW-0004">4Fe-4S</keyword>
<dbReference type="InterPro" id="IPR017900">
    <property type="entry name" value="4Fe4S_Fe_S_CS"/>
</dbReference>
<keyword evidence="5" id="KW-0411">Iron-sulfur</keyword>
<dbReference type="Gene3D" id="1.10.1060.10">
    <property type="entry name" value="Alpha-helical ferredoxin"/>
    <property type="match status" value="2"/>
</dbReference>
<name>A0A173XFW9_9FIRM</name>
<keyword evidence="3" id="KW-0560">Oxidoreductase</keyword>
<feature type="domain" description="4Fe-4S ferredoxin-type" evidence="6">
    <location>
        <begin position="354"/>
        <end position="384"/>
    </location>
</feature>